<dbReference type="EMBL" id="JSYK01000003">
    <property type="protein sequence ID" value="KIA83726.1"/>
    <property type="molecule type" value="Genomic_DNA"/>
</dbReference>
<evidence type="ECO:0000313" key="1">
    <source>
        <dbReference type="EMBL" id="KIA83726.1"/>
    </source>
</evidence>
<evidence type="ECO:0000313" key="2">
    <source>
        <dbReference type="Proteomes" id="UP000031275"/>
    </source>
</evidence>
<name>A0ABR4ZSH5_9FLAO</name>
<accession>A0ABR4ZSH5</accession>
<organism evidence="1 2">
    <name type="scientific">Kaistella solincola</name>
    <dbReference type="NCBI Taxonomy" id="510955"/>
    <lineage>
        <taxon>Bacteria</taxon>
        <taxon>Pseudomonadati</taxon>
        <taxon>Bacteroidota</taxon>
        <taxon>Flavobacteriia</taxon>
        <taxon>Flavobacteriales</taxon>
        <taxon>Weeksellaceae</taxon>
        <taxon>Chryseobacterium group</taxon>
        <taxon>Kaistella</taxon>
    </lineage>
</organism>
<proteinExistence type="predicted"/>
<dbReference type="Proteomes" id="UP000031275">
    <property type="component" value="Unassembled WGS sequence"/>
</dbReference>
<comment type="caution">
    <text evidence="1">The sequence shown here is derived from an EMBL/GenBank/DDBJ whole genome shotgun (WGS) entry which is preliminary data.</text>
</comment>
<gene>
    <name evidence="1" type="ORF">OA84_09640</name>
</gene>
<keyword evidence="2" id="KW-1185">Reference proteome</keyword>
<reference evidence="1 2" key="1">
    <citation type="submission" date="2014-10" db="EMBL/GenBank/DDBJ databases">
        <title>Kaistella solincola genome.</title>
        <authorList>
            <person name="Newman J.D."/>
        </authorList>
    </citation>
    <scope>NUCLEOTIDE SEQUENCE [LARGE SCALE GENOMIC DNA]</scope>
    <source>
        <strain evidence="1 2">DSM 22468</strain>
    </source>
</reference>
<sequence>MFIFLEFSKNYFFHDETFENSNLRNVIFKICYSAPNMSSRSYCKILVSFIFRPLFNQYICS</sequence>
<protein>
    <submittedName>
        <fullName evidence="1">Uncharacterized protein</fullName>
    </submittedName>
</protein>